<sequence length="164" mass="18302">MSYAVTETETYTTTDIATVVRRFTADIVMIAQSSRAITEAKARDYAHDVELLAKEGYLKKVDLTLLSADVEVRACQYIVNTAANDLTMVRPGGVMWPQVENAYLRIVISYTSDYDDAARERMKKKFKVGWSPTNADTSHVGLSRTGGRDYASNGWGLQRQDYAA</sequence>
<comment type="caution">
    <text evidence="2">The sequence shown here is derived from an EMBL/GenBank/DDBJ whole genome shotgun (WGS) entry which is preliminary data.</text>
</comment>
<feature type="domain" description="Bacterial HORMA" evidence="1">
    <location>
        <begin position="1"/>
        <end position="162"/>
    </location>
</feature>
<protein>
    <recommendedName>
        <fullName evidence="1">Bacterial HORMA domain-containing protein</fullName>
    </recommendedName>
</protein>
<dbReference type="EMBL" id="PJCH01000015">
    <property type="protein sequence ID" value="PQA86215.1"/>
    <property type="molecule type" value="Genomic_DNA"/>
</dbReference>
<name>A0A2S7K122_9PROT</name>
<evidence type="ECO:0000313" key="2">
    <source>
        <dbReference type="EMBL" id="PQA86215.1"/>
    </source>
</evidence>
<reference evidence="2 3" key="1">
    <citation type="submission" date="2017-12" db="EMBL/GenBank/DDBJ databases">
        <authorList>
            <person name="Hurst M.R.H."/>
        </authorList>
    </citation>
    <scope>NUCLEOTIDE SEQUENCE [LARGE SCALE GENOMIC DNA]</scope>
    <source>
        <strain evidence="2 3">SY-3-19</strain>
    </source>
</reference>
<dbReference type="RefSeq" id="WP_104831426.1">
    <property type="nucleotide sequence ID" value="NZ_PJCH01000015.1"/>
</dbReference>
<accession>A0A2S7K122</accession>
<proteinExistence type="predicted"/>
<gene>
    <name evidence="2" type="ORF">CW354_17840</name>
</gene>
<evidence type="ECO:0000259" key="1">
    <source>
        <dbReference type="Pfam" id="PF18138"/>
    </source>
</evidence>
<dbReference type="AlphaFoldDB" id="A0A2S7K122"/>
<dbReference type="OrthoDB" id="7472446at2"/>
<dbReference type="Proteomes" id="UP000239504">
    <property type="component" value="Unassembled WGS sequence"/>
</dbReference>
<organism evidence="2 3">
    <name type="scientific">Hyphococcus luteus</name>
    <dbReference type="NCBI Taxonomy" id="2058213"/>
    <lineage>
        <taxon>Bacteria</taxon>
        <taxon>Pseudomonadati</taxon>
        <taxon>Pseudomonadota</taxon>
        <taxon>Alphaproteobacteria</taxon>
        <taxon>Parvularculales</taxon>
        <taxon>Parvularculaceae</taxon>
        <taxon>Hyphococcus</taxon>
    </lineage>
</organism>
<dbReference type="InterPro" id="IPR041162">
    <property type="entry name" value="Bact_HORMA_1"/>
</dbReference>
<evidence type="ECO:0000313" key="3">
    <source>
        <dbReference type="Proteomes" id="UP000239504"/>
    </source>
</evidence>
<keyword evidence="3" id="KW-1185">Reference proteome</keyword>
<dbReference type="Pfam" id="PF18138">
    <property type="entry name" value="bacHORMA_1"/>
    <property type="match status" value="1"/>
</dbReference>